<proteinExistence type="predicted"/>
<dbReference type="AlphaFoldDB" id="A0A235BWJ5"/>
<evidence type="ECO:0000313" key="2">
    <source>
        <dbReference type="EMBL" id="OYD16509.1"/>
    </source>
</evidence>
<sequence length="100" mass="11316">MALVKRLDKYCVPETPFRRPKCCTSLLNPRDRSEISIVSPKLPGVIYDASGRMVRGFVLQTDREWVWDGTNQKGMPVPQGVYTIVVDGVPINRTKVVKLK</sequence>
<comment type="caution">
    <text evidence="2">The sequence shown here is derived from an EMBL/GenBank/DDBJ whole genome shotgun (WGS) entry which is preliminary data.</text>
</comment>
<organism evidence="2 3">
    <name type="scientific">candidate division WOR-3 bacterium JGI_Cruoil_03_51_56</name>
    <dbReference type="NCBI Taxonomy" id="1973747"/>
    <lineage>
        <taxon>Bacteria</taxon>
        <taxon>Bacteria division WOR-3</taxon>
    </lineage>
</organism>
<accession>A0A235BWJ5</accession>
<dbReference type="InterPro" id="IPR025965">
    <property type="entry name" value="FlgD/Vpr_Ig-like"/>
</dbReference>
<dbReference type="EMBL" id="NOZP01000047">
    <property type="protein sequence ID" value="OYD16509.1"/>
    <property type="molecule type" value="Genomic_DNA"/>
</dbReference>
<gene>
    <name evidence="2" type="ORF">CH330_02605</name>
</gene>
<dbReference type="Proteomes" id="UP000215559">
    <property type="component" value="Unassembled WGS sequence"/>
</dbReference>
<name>A0A235BWJ5_UNCW3</name>
<evidence type="ECO:0000259" key="1">
    <source>
        <dbReference type="Pfam" id="PF13860"/>
    </source>
</evidence>
<reference evidence="2 3" key="1">
    <citation type="submission" date="2017-07" db="EMBL/GenBank/DDBJ databases">
        <title>Recovery of genomes from metagenomes via a dereplication, aggregation, and scoring strategy.</title>
        <authorList>
            <person name="Sieber C.M."/>
            <person name="Probst A.J."/>
            <person name="Sharrar A."/>
            <person name="Thomas B.C."/>
            <person name="Hess M."/>
            <person name="Tringe S.G."/>
            <person name="Banfield J.F."/>
        </authorList>
    </citation>
    <scope>NUCLEOTIDE SEQUENCE [LARGE SCALE GENOMIC DNA]</scope>
    <source>
        <strain evidence="2">JGI_Cruoil_03_51_56</strain>
    </source>
</reference>
<feature type="domain" description="FlgD/Vpr Ig-like" evidence="1">
    <location>
        <begin position="45"/>
        <end position="87"/>
    </location>
</feature>
<protein>
    <recommendedName>
        <fullName evidence="1">FlgD/Vpr Ig-like domain-containing protein</fullName>
    </recommendedName>
</protein>
<dbReference type="Pfam" id="PF13860">
    <property type="entry name" value="FlgD_ig"/>
    <property type="match status" value="1"/>
</dbReference>
<evidence type="ECO:0000313" key="3">
    <source>
        <dbReference type="Proteomes" id="UP000215559"/>
    </source>
</evidence>
<dbReference type="Gene3D" id="2.60.40.4070">
    <property type="match status" value="1"/>
</dbReference>